<organism evidence="3 4">
    <name type="scientific">Glycomyces paridis</name>
    <dbReference type="NCBI Taxonomy" id="2126555"/>
    <lineage>
        <taxon>Bacteria</taxon>
        <taxon>Bacillati</taxon>
        <taxon>Actinomycetota</taxon>
        <taxon>Actinomycetes</taxon>
        <taxon>Glycomycetales</taxon>
        <taxon>Glycomycetaceae</taxon>
        <taxon>Glycomyces</taxon>
    </lineage>
</organism>
<reference evidence="3 4" key="1">
    <citation type="journal article" date="2018" name="Int. J. Syst. Evol. Microbiol.">
        <title>Glycomyces paridis sp. nov., isolated from the medicinal plant Paris polyphylla.</title>
        <authorList>
            <person name="Fang X.M."/>
            <person name="Bai J.L."/>
            <person name="Su J."/>
            <person name="Zhao L.L."/>
            <person name="Liu H.Y."/>
            <person name="Ma B.P."/>
            <person name="Zhang Y.Q."/>
            <person name="Yu L.Y."/>
        </authorList>
    </citation>
    <scope>NUCLEOTIDE SEQUENCE [LARGE SCALE GENOMIC DNA]</scope>
    <source>
        <strain evidence="3 4">CPCC 204357</strain>
    </source>
</reference>
<feature type="domain" description="Rad50/SbcC-type AAA" evidence="2">
    <location>
        <begin position="18"/>
        <end position="73"/>
    </location>
</feature>
<dbReference type="Pfam" id="PF13304">
    <property type="entry name" value="AAA_21"/>
    <property type="match status" value="1"/>
</dbReference>
<dbReference type="PANTHER" id="PTHR43581">
    <property type="entry name" value="ATP/GTP PHOSPHATASE"/>
    <property type="match status" value="1"/>
</dbReference>
<protein>
    <submittedName>
        <fullName evidence="3">ATP-binding protein</fullName>
    </submittedName>
</protein>
<dbReference type="Gene3D" id="3.40.50.300">
    <property type="entry name" value="P-loop containing nucleotide triphosphate hydrolases"/>
    <property type="match status" value="1"/>
</dbReference>
<comment type="caution">
    <text evidence="3">The sequence shown here is derived from an EMBL/GenBank/DDBJ whole genome shotgun (WGS) entry which is preliminary data.</text>
</comment>
<evidence type="ECO:0000313" key="4">
    <source>
        <dbReference type="Proteomes" id="UP000305792"/>
    </source>
</evidence>
<dbReference type="CDD" id="cd00267">
    <property type="entry name" value="ABC_ATPase"/>
    <property type="match status" value="1"/>
</dbReference>
<dbReference type="GO" id="GO:0016887">
    <property type="term" value="F:ATP hydrolysis activity"/>
    <property type="evidence" value="ECO:0007669"/>
    <property type="project" value="InterPro"/>
</dbReference>
<feature type="domain" description="ATPase AAA-type core" evidence="1">
    <location>
        <begin position="181"/>
        <end position="410"/>
    </location>
</feature>
<dbReference type="InterPro" id="IPR027417">
    <property type="entry name" value="P-loop_NTPase"/>
</dbReference>
<name>A0A4V4HPE5_9ACTN</name>
<dbReference type="InterPro" id="IPR003959">
    <property type="entry name" value="ATPase_AAA_core"/>
</dbReference>
<keyword evidence="3" id="KW-0547">Nucleotide-binding</keyword>
<dbReference type="GO" id="GO:0005524">
    <property type="term" value="F:ATP binding"/>
    <property type="evidence" value="ECO:0007669"/>
    <property type="project" value="UniProtKB-KW"/>
</dbReference>
<dbReference type="SUPFAM" id="SSF52540">
    <property type="entry name" value="P-loop containing nucleoside triphosphate hydrolases"/>
    <property type="match status" value="1"/>
</dbReference>
<dbReference type="AlphaFoldDB" id="A0A4V4HPE5"/>
<dbReference type="Pfam" id="PF13476">
    <property type="entry name" value="AAA_23"/>
    <property type="match status" value="1"/>
</dbReference>
<dbReference type="InterPro" id="IPR038729">
    <property type="entry name" value="Rad50/SbcC_AAA"/>
</dbReference>
<evidence type="ECO:0000259" key="2">
    <source>
        <dbReference type="Pfam" id="PF13476"/>
    </source>
</evidence>
<proteinExistence type="predicted"/>
<dbReference type="InterPro" id="IPR051396">
    <property type="entry name" value="Bact_Antivir_Def_Nuclease"/>
</dbReference>
<dbReference type="PANTHER" id="PTHR43581:SF2">
    <property type="entry name" value="EXCINUCLEASE ATPASE SUBUNIT"/>
    <property type="match status" value="1"/>
</dbReference>
<dbReference type="EMBL" id="STGX01000005">
    <property type="protein sequence ID" value="THV29656.1"/>
    <property type="molecule type" value="Genomic_DNA"/>
</dbReference>
<dbReference type="GO" id="GO:0006302">
    <property type="term" value="P:double-strand break repair"/>
    <property type="evidence" value="ECO:0007669"/>
    <property type="project" value="InterPro"/>
</dbReference>
<keyword evidence="4" id="KW-1185">Reference proteome</keyword>
<dbReference type="Proteomes" id="UP000305792">
    <property type="component" value="Unassembled WGS sequence"/>
</dbReference>
<keyword evidence="3" id="KW-0067">ATP-binding</keyword>
<evidence type="ECO:0000313" key="3">
    <source>
        <dbReference type="EMBL" id="THV29656.1"/>
    </source>
</evidence>
<evidence type="ECO:0000259" key="1">
    <source>
        <dbReference type="Pfam" id="PF13304"/>
    </source>
</evidence>
<sequence length="420" mass="47499">MAHIVKFEVDDLAANNRTIRKELDRHTNIFWGQNGCGKTSLLKILTSALANDTSQLETVPFSSAKVYIHLFDEAPLLVKSISKYASPEDARENVPLEDQTIREYLKDIKRTNSERPQKKGGLDLKLRWFSQFEGRSDIDVEKIIGSGYTRHSYLPVSRIGGSRSPYSDGPPSALLHRLARSGELDDSLLTEIFVFQINHVWERYTREALFSIRETQGEGLASILALLFGDAERKDIAPPEAVTAPKAFELVRNFLREQGIDLRVPESHFIKQFDSNESLQMVVAEVLDVTKKVDTALRPQKQFQAMIDSFYSGEKHVELPGRSDGHGSANSSIRVMDGETRLDLELLSSGEKQLLQMMLEVLAASSESILIDEPELSLHVDWQQRLVRTMRKLNPNCQLLLATHSPEIMADIEDEFLHEL</sequence>
<gene>
    <name evidence="3" type="ORF">E9998_09235</name>
</gene>
<accession>A0A4V4HPE5</accession>
<dbReference type="OrthoDB" id="9815944at2"/>
<dbReference type="RefSeq" id="WP_136529399.1">
    <property type="nucleotide sequence ID" value="NZ_STGX01000005.1"/>
</dbReference>